<evidence type="ECO:0000313" key="1">
    <source>
        <dbReference type="EMBL" id="MFD1542811.1"/>
    </source>
</evidence>
<sequence>MNAGNLREAVRQTITRKRQAEEVGARLRAAGGASAAATALERLLRVTV</sequence>
<organism evidence="1 2">
    <name type="scientific">Nonomuraea guangzhouensis</name>
    <dbReference type="NCBI Taxonomy" id="1291555"/>
    <lineage>
        <taxon>Bacteria</taxon>
        <taxon>Bacillati</taxon>
        <taxon>Actinomycetota</taxon>
        <taxon>Actinomycetes</taxon>
        <taxon>Streptosporangiales</taxon>
        <taxon>Streptosporangiaceae</taxon>
        <taxon>Nonomuraea</taxon>
    </lineage>
</organism>
<accession>A0ABW4GJ71</accession>
<reference evidence="2" key="1">
    <citation type="journal article" date="2019" name="Int. J. Syst. Evol. Microbiol.">
        <title>The Global Catalogue of Microorganisms (GCM) 10K type strain sequencing project: providing services to taxonomists for standard genome sequencing and annotation.</title>
        <authorList>
            <consortium name="The Broad Institute Genomics Platform"/>
            <consortium name="The Broad Institute Genome Sequencing Center for Infectious Disease"/>
            <person name="Wu L."/>
            <person name="Ma J."/>
        </authorList>
    </citation>
    <scope>NUCLEOTIDE SEQUENCE [LARGE SCALE GENOMIC DNA]</scope>
    <source>
        <strain evidence="2">CGMCC 1.15399</strain>
    </source>
</reference>
<evidence type="ECO:0000313" key="2">
    <source>
        <dbReference type="Proteomes" id="UP001597097"/>
    </source>
</evidence>
<proteinExistence type="predicted"/>
<name>A0ABW4GJ71_9ACTN</name>
<dbReference type="EMBL" id="JBHUCM010000033">
    <property type="protein sequence ID" value="MFD1542811.1"/>
    <property type="molecule type" value="Genomic_DNA"/>
</dbReference>
<dbReference type="Proteomes" id="UP001597097">
    <property type="component" value="Unassembled WGS sequence"/>
</dbReference>
<protein>
    <submittedName>
        <fullName evidence="1">Uncharacterized protein</fullName>
    </submittedName>
</protein>
<dbReference type="RefSeq" id="WP_219536491.1">
    <property type="nucleotide sequence ID" value="NZ_JAHKRM010000030.1"/>
</dbReference>
<comment type="caution">
    <text evidence="1">The sequence shown here is derived from an EMBL/GenBank/DDBJ whole genome shotgun (WGS) entry which is preliminary data.</text>
</comment>
<keyword evidence="2" id="KW-1185">Reference proteome</keyword>
<gene>
    <name evidence="1" type="ORF">ACFSJ0_37570</name>
</gene>